<proteinExistence type="predicted"/>
<accession>A0ACC3NVS3</accession>
<dbReference type="EMBL" id="JAUTXU010000007">
    <property type="protein sequence ID" value="KAK3723919.1"/>
    <property type="molecule type" value="Genomic_DNA"/>
</dbReference>
<keyword evidence="2" id="KW-1185">Reference proteome</keyword>
<evidence type="ECO:0000313" key="1">
    <source>
        <dbReference type="EMBL" id="KAK3723919.1"/>
    </source>
</evidence>
<organism evidence="1 2">
    <name type="scientific">Vermiconidia calcicola</name>
    <dbReference type="NCBI Taxonomy" id="1690605"/>
    <lineage>
        <taxon>Eukaryota</taxon>
        <taxon>Fungi</taxon>
        <taxon>Dikarya</taxon>
        <taxon>Ascomycota</taxon>
        <taxon>Pezizomycotina</taxon>
        <taxon>Dothideomycetes</taxon>
        <taxon>Dothideomycetidae</taxon>
        <taxon>Mycosphaerellales</taxon>
        <taxon>Extremaceae</taxon>
        <taxon>Vermiconidia</taxon>
    </lineage>
</organism>
<name>A0ACC3NVS3_9PEZI</name>
<dbReference type="Proteomes" id="UP001281147">
    <property type="component" value="Unassembled WGS sequence"/>
</dbReference>
<comment type="caution">
    <text evidence="1">The sequence shown here is derived from an EMBL/GenBank/DDBJ whole genome shotgun (WGS) entry which is preliminary data.</text>
</comment>
<sequence>MATTGFVDLFVGPTKQEVAPKHNSEAFIPLLSLPAVLRNYIYEHALPPSDEEYLINYYPRDSTRHEIIAEPALLLVCKIVRAEALSVCYGIQRLRFPGKREYDRLPQWFLQMGPERIKHIRRLEIVLPRSRTQWFWTFTVTNNVFSATARTGSSPRATDSKVEYMFDRVWNIARVGMAERGIVKGEFRIERNR</sequence>
<gene>
    <name evidence="1" type="ORF">LTR37_001403</name>
</gene>
<protein>
    <submittedName>
        <fullName evidence="1">Uncharacterized protein</fullName>
    </submittedName>
</protein>
<evidence type="ECO:0000313" key="2">
    <source>
        <dbReference type="Proteomes" id="UP001281147"/>
    </source>
</evidence>
<reference evidence="1" key="1">
    <citation type="submission" date="2023-07" db="EMBL/GenBank/DDBJ databases">
        <title>Black Yeasts Isolated from many extreme environments.</title>
        <authorList>
            <person name="Coleine C."/>
            <person name="Stajich J.E."/>
            <person name="Selbmann L."/>
        </authorList>
    </citation>
    <scope>NUCLEOTIDE SEQUENCE</scope>
    <source>
        <strain evidence="1">CCFEE 5714</strain>
    </source>
</reference>